<evidence type="ECO:0000256" key="4">
    <source>
        <dbReference type="SAM" id="MobiDB-lite"/>
    </source>
</evidence>
<protein>
    <submittedName>
        <fullName evidence="5">Peroxidase family protein</fullName>
    </submittedName>
</protein>
<dbReference type="InterPro" id="IPR010255">
    <property type="entry name" value="Haem_peroxidase_sf"/>
</dbReference>
<organism evidence="5 6">
    <name type="scientific">Glaciecola petra</name>
    <dbReference type="NCBI Taxonomy" id="3075602"/>
    <lineage>
        <taxon>Bacteria</taxon>
        <taxon>Pseudomonadati</taxon>
        <taxon>Pseudomonadota</taxon>
        <taxon>Gammaproteobacteria</taxon>
        <taxon>Alteromonadales</taxon>
        <taxon>Alteromonadaceae</taxon>
        <taxon>Glaciecola</taxon>
    </lineage>
</organism>
<keyword evidence="6" id="KW-1185">Reference proteome</keyword>
<dbReference type="RefSeq" id="WP_311368337.1">
    <property type="nucleotide sequence ID" value="NZ_JAVRHX010000002.1"/>
</dbReference>
<evidence type="ECO:0000313" key="6">
    <source>
        <dbReference type="Proteomes" id="UP001253545"/>
    </source>
</evidence>
<keyword evidence="5" id="KW-0560">Oxidoreductase</keyword>
<dbReference type="InterPro" id="IPR019791">
    <property type="entry name" value="Haem_peroxidase_animal"/>
</dbReference>
<dbReference type="SUPFAM" id="SSF48113">
    <property type="entry name" value="Heme-dependent peroxidases"/>
    <property type="match status" value="1"/>
</dbReference>
<dbReference type="PROSITE" id="PS51257">
    <property type="entry name" value="PROKAR_LIPOPROTEIN"/>
    <property type="match status" value="1"/>
</dbReference>
<keyword evidence="5" id="KW-0575">Peroxidase</keyword>
<sequence>MKKFNYSFGLIMLALAGCGSNNEESADTVLTVDFLPSVEAGLDQNVTERSTVNLAGSASDNEGNVTFSWEQVSGETVDLNDADTLTPQFRAPSTREDETIVFRLTVTDSAGQSVADDVTIVVNDRRSSSQGIDDNSDERRDNANNNRNNNTIVIDDREVRTFDGSNNNTDNPLWGASFIHLERWGEVDYEDGISSLAGASRPSARVVSNNVHHQDLGVTIVNEFGTTDFLWQWGQFLDHDIGVTDGAEEAADITVPEGDEYFDPNSTGEARIFFTRALFDHSTGTDVDNPREQENELTAWIDGSMVYGSDDVRALALRVSADSPYLATSDGNLLPFNTSGQTNANAFGVPAEQLFLAGDIRANEQLGLTTMHTLWVREHNRIAAILEQQSPAASGEAIFQTARRLVIAKIQIITFEEYLPALLGDDAISNYRGYDDDVNPGMFNEFSVAAYRYGHSLVNNVLLRLDENGDTIQDGNVDLRDAFFTAPSVLTDENSIDPILRGLASQASQKLDVKVSFELRNFLFGAPGAGGLDLVSLNIQRGRDHGVPSYNDMREIFGLERRANFGELTSDVELQLALENTFDSVDDVDLFTGGLAEDPLVELGSQMGELFRAMNIEQFEAFRDADRFWYRRYLSDEELAFVEDTTLAEVIRDNTNITNEIQDNVFFLSGN</sequence>
<dbReference type="Pfam" id="PF03098">
    <property type="entry name" value="An_peroxidase"/>
    <property type="match status" value="1"/>
</dbReference>
<keyword evidence="3" id="KW-0325">Glycoprotein</keyword>
<dbReference type="PRINTS" id="PR00457">
    <property type="entry name" value="ANPEROXIDASE"/>
</dbReference>
<dbReference type="CDD" id="cd09822">
    <property type="entry name" value="peroxinectin_like_bacterial"/>
    <property type="match status" value="1"/>
</dbReference>
<name>A0ABU2ZQB5_9ALTE</name>
<dbReference type="PROSITE" id="PS50292">
    <property type="entry name" value="PEROXIDASE_3"/>
    <property type="match status" value="1"/>
</dbReference>
<evidence type="ECO:0000256" key="3">
    <source>
        <dbReference type="ARBA" id="ARBA00023180"/>
    </source>
</evidence>
<dbReference type="Proteomes" id="UP001253545">
    <property type="component" value="Unassembled WGS sequence"/>
</dbReference>
<dbReference type="GO" id="GO:0004601">
    <property type="term" value="F:peroxidase activity"/>
    <property type="evidence" value="ECO:0007669"/>
    <property type="project" value="UniProtKB-KW"/>
</dbReference>
<dbReference type="PANTHER" id="PTHR11475:SF4">
    <property type="entry name" value="CHORION PEROXIDASE"/>
    <property type="match status" value="1"/>
</dbReference>
<comment type="caution">
    <text evidence="5">The sequence shown here is derived from an EMBL/GenBank/DDBJ whole genome shotgun (WGS) entry which is preliminary data.</text>
</comment>
<reference evidence="5 6" key="1">
    <citation type="submission" date="2023-09" db="EMBL/GenBank/DDBJ databases">
        <authorList>
            <person name="Rey-Velasco X."/>
        </authorList>
    </citation>
    <scope>NUCLEOTIDE SEQUENCE [LARGE SCALE GENOMIC DNA]</scope>
    <source>
        <strain evidence="5 6">P117</strain>
    </source>
</reference>
<comment type="subcellular location">
    <subcellularLocation>
        <location evidence="1">Secreted</location>
    </subcellularLocation>
</comment>
<accession>A0ABU2ZQB5</accession>
<proteinExistence type="predicted"/>
<dbReference type="EMBL" id="JAVRHX010000002">
    <property type="protein sequence ID" value="MDT0594813.1"/>
    <property type="molecule type" value="Genomic_DNA"/>
</dbReference>
<dbReference type="Gene3D" id="2.60.40.10">
    <property type="entry name" value="Immunoglobulins"/>
    <property type="match status" value="1"/>
</dbReference>
<evidence type="ECO:0000256" key="2">
    <source>
        <dbReference type="ARBA" id="ARBA00022525"/>
    </source>
</evidence>
<feature type="region of interest" description="Disordered" evidence="4">
    <location>
        <begin position="125"/>
        <end position="151"/>
    </location>
</feature>
<dbReference type="Pfam" id="PF22352">
    <property type="entry name" value="K319L-like_PKD"/>
    <property type="match status" value="1"/>
</dbReference>
<keyword evidence="2" id="KW-0964">Secreted</keyword>
<evidence type="ECO:0000313" key="5">
    <source>
        <dbReference type="EMBL" id="MDT0594813.1"/>
    </source>
</evidence>
<gene>
    <name evidence="5" type="ORF">RM552_08180</name>
</gene>
<dbReference type="PANTHER" id="PTHR11475">
    <property type="entry name" value="OXIDASE/PEROXIDASE"/>
    <property type="match status" value="1"/>
</dbReference>
<dbReference type="Gene3D" id="1.10.640.10">
    <property type="entry name" value="Haem peroxidase domain superfamily, animal type"/>
    <property type="match status" value="1"/>
</dbReference>
<dbReference type="InterPro" id="IPR037120">
    <property type="entry name" value="Haem_peroxidase_sf_animal"/>
</dbReference>
<dbReference type="InterPro" id="IPR013783">
    <property type="entry name" value="Ig-like_fold"/>
</dbReference>
<evidence type="ECO:0000256" key="1">
    <source>
        <dbReference type="ARBA" id="ARBA00004613"/>
    </source>
</evidence>